<evidence type="ECO:0000313" key="3">
    <source>
        <dbReference type="EMBL" id="SMY00824.1"/>
    </source>
</evidence>
<dbReference type="SUPFAM" id="SSF52540">
    <property type="entry name" value="P-loop containing nucleoside triphosphate hydrolases"/>
    <property type="match status" value="1"/>
</dbReference>
<dbReference type="Proteomes" id="UP000234300">
    <property type="component" value="Unassembled WGS sequence"/>
</dbReference>
<dbReference type="RefSeq" id="WP_096157289.1">
    <property type="nucleotide sequence ID" value="NZ_FXZI01000012.1"/>
</dbReference>
<dbReference type="Proteomes" id="UP000217720">
    <property type="component" value="Unassembled WGS sequence"/>
</dbReference>
<dbReference type="Pfam" id="PF13671">
    <property type="entry name" value="AAA_33"/>
    <property type="match status" value="1"/>
</dbReference>
<evidence type="ECO:0000313" key="4">
    <source>
        <dbReference type="Proteomes" id="UP000217720"/>
    </source>
</evidence>
<dbReference type="Gene3D" id="3.40.50.300">
    <property type="entry name" value="P-loop containing nucleotide triphosphate hydrolases"/>
    <property type="match status" value="1"/>
</dbReference>
<reference evidence="3 6" key="2">
    <citation type="submission" date="2017-03" db="EMBL/GenBank/DDBJ databases">
        <authorList>
            <person name="Afonso C.L."/>
            <person name="Miller P.J."/>
            <person name="Scott M.A."/>
            <person name="Spackman E."/>
            <person name="Goraichik I."/>
            <person name="Dimitrov K.M."/>
            <person name="Suarez D.L."/>
            <person name="Swayne D.E."/>
        </authorList>
    </citation>
    <scope>NUCLEOTIDE SEQUENCE [LARGE SCALE GENOMIC DNA]</scope>
    <source>
        <strain evidence="3">8</strain>
        <strain evidence="6">8(6)</strain>
    </source>
</reference>
<gene>
    <name evidence="3" type="ORF">BAURA86_02986</name>
    <name evidence="2" type="ORF">CIK62_16650</name>
    <name evidence="1" type="ORF">CIK79_02090</name>
</gene>
<name>A0A2A3X0D2_BREAU</name>
<accession>A0A2A3X0D2</accession>
<protein>
    <submittedName>
        <fullName evidence="1">ATP-binding protein</fullName>
    </submittedName>
</protein>
<dbReference type="EMBL" id="FXZI01000012">
    <property type="protein sequence ID" value="SMY00824.1"/>
    <property type="molecule type" value="Genomic_DNA"/>
</dbReference>
<evidence type="ECO:0000313" key="6">
    <source>
        <dbReference type="Proteomes" id="UP000234300"/>
    </source>
</evidence>
<reference evidence="4 5" key="1">
    <citation type="journal article" date="2017" name="Elife">
        <title>Extensive horizontal gene transfer in cheese-associated bacteria.</title>
        <authorList>
            <person name="Bonham K.S."/>
            <person name="Wolfe B.E."/>
            <person name="Dutton R.J."/>
        </authorList>
    </citation>
    <scope>NUCLEOTIDE SEQUENCE [LARGE SCALE GENOMIC DNA]</scope>
    <source>
        <strain evidence="2 4">900_6</strain>
        <strain evidence="1 5">JB5</strain>
    </source>
</reference>
<keyword evidence="1" id="KW-0067">ATP-binding</keyword>
<dbReference type="AlphaFoldDB" id="A0A2A3X0D2"/>
<dbReference type="InterPro" id="IPR027417">
    <property type="entry name" value="P-loop_NTPase"/>
</dbReference>
<dbReference type="EMBL" id="NRGX01000001">
    <property type="protein sequence ID" value="PCC17193.1"/>
    <property type="molecule type" value="Genomic_DNA"/>
</dbReference>
<accession>A0A2H1KMQ1</accession>
<keyword evidence="1" id="KW-0547">Nucleotide-binding</keyword>
<dbReference type="GO" id="GO:0005524">
    <property type="term" value="F:ATP binding"/>
    <property type="evidence" value="ECO:0007669"/>
    <property type="project" value="UniProtKB-KW"/>
</dbReference>
<dbReference type="Proteomes" id="UP000218377">
    <property type="component" value="Unassembled WGS sequence"/>
</dbReference>
<proteinExistence type="predicted"/>
<evidence type="ECO:0000313" key="1">
    <source>
        <dbReference type="EMBL" id="PCC17193.1"/>
    </source>
</evidence>
<evidence type="ECO:0000313" key="5">
    <source>
        <dbReference type="Proteomes" id="UP000218377"/>
    </source>
</evidence>
<dbReference type="EMBL" id="NRGO01000027">
    <property type="protein sequence ID" value="PCC48690.1"/>
    <property type="molecule type" value="Genomic_DNA"/>
</dbReference>
<organism evidence="1 5">
    <name type="scientific">Brevibacterium aurantiacum</name>
    <dbReference type="NCBI Taxonomy" id="273384"/>
    <lineage>
        <taxon>Bacteria</taxon>
        <taxon>Bacillati</taxon>
        <taxon>Actinomycetota</taxon>
        <taxon>Actinomycetes</taxon>
        <taxon>Micrococcales</taxon>
        <taxon>Brevibacteriaceae</taxon>
        <taxon>Brevibacterium</taxon>
    </lineage>
</organism>
<evidence type="ECO:0000313" key="2">
    <source>
        <dbReference type="EMBL" id="PCC48690.1"/>
    </source>
</evidence>
<sequence>MIIWLNGTHGAGKTTTSRLLQEIVPESRIFDAEKVGETLMDVSPGLPPTDNFQHWAPWRPLVVETARQLLNYVGGTLIIPMTVLTEQYWQEISAGLEQHGIDVQHFILHVEEDALRQRIDNDPEMGPSTFRHQHVSPYFQAAEGWLHTQGTVIDATVEPPEKVAKRIAEYAGYSAGE</sequence>